<keyword evidence="5" id="KW-1185">Reference proteome</keyword>
<keyword evidence="1" id="KW-0812">Transmembrane</keyword>
<dbReference type="EMBL" id="HBHZ01010851">
    <property type="protein sequence ID" value="CAE0195276.1"/>
    <property type="molecule type" value="Transcribed_RNA"/>
</dbReference>
<sequence>MTSQLAMNALKQLATKEGALLRGTASRGLHTSRPVYMGGANAPDYVHAPKMYKIKQMPNRKLKFGLFIGGGAVLGFGIPFWAVNFTQKKLG</sequence>
<evidence type="ECO:0000256" key="1">
    <source>
        <dbReference type="SAM" id="Phobius"/>
    </source>
</evidence>
<gene>
    <name evidence="2" type="ORF">CROS1456_LOCUS8372</name>
    <name evidence="3" type="ORF">CROS1456_LOCUS8373</name>
    <name evidence="4" type="ORF">HKI87_15g80980</name>
</gene>
<proteinExistence type="predicted"/>
<dbReference type="Proteomes" id="UP001472866">
    <property type="component" value="Chromosome 15"/>
</dbReference>
<keyword evidence="1" id="KW-0472">Membrane</keyword>
<evidence type="ECO:0000313" key="5">
    <source>
        <dbReference type="Proteomes" id="UP001472866"/>
    </source>
</evidence>
<keyword evidence="1" id="KW-1133">Transmembrane helix</keyword>
<evidence type="ECO:0000313" key="4">
    <source>
        <dbReference type="EMBL" id="WZN66531.1"/>
    </source>
</evidence>
<accession>A0A7S3CIA0</accession>
<protein>
    <submittedName>
        <fullName evidence="3">Uncharacterized protein</fullName>
    </submittedName>
</protein>
<evidence type="ECO:0000313" key="2">
    <source>
        <dbReference type="EMBL" id="CAE0195275.1"/>
    </source>
</evidence>
<name>A0A7S3CIA0_9CHLO</name>
<reference evidence="3" key="1">
    <citation type="submission" date="2021-01" db="EMBL/GenBank/DDBJ databases">
        <authorList>
            <person name="Corre E."/>
            <person name="Pelletier E."/>
            <person name="Niang G."/>
            <person name="Scheremetjew M."/>
            <person name="Finn R."/>
            <person name="Kale V."/>
            <person name="Holt S."/>
            <person name="Cochrane G."/>
            <person name="Meng A."/>
            <person name="Brown T."/>
            <person name="Cohen L."/>
        </authorList>
    </citation>
    <scope>NUCLEOTIDE SEQUENCE</scope>
    <source>
        <strain evidence="3">RCC1871</strain>
    </source>
</reference>
<dbReference type="EMBL" id="HBHZ01010850">
    <property type="protein sequence ID" value="CAE0195275.1"/>
    <property type="molecule type" value="Transcribed_RNA"/>
</dbReference>
<reference evidence="4 5" key="2">
    <citation type="submission" date="2024-03" db="EMBL/GenBank/DDBJ databases">
        <title>Complete genome sequence of the green alga Chloropicon roscoffensis RCC1871.</title>
        <authorList>
            <person name="Lemieux C."/>
            <person name="Pombert J.-F."/>
            <person name="Otis C."/>
            <person name="Turmel M."/>
        </authorList>
    </citation>
    <scope>NUCLEOTIDE SEQUENCE [LARGE SCALE GENOMIC DNA]</scope>
    <source>
        <strain evidence="4 5">RCC1871</strain>
    </source>
</reference>
<organism evidence="3">
    <name type="scientific">Chloropicon roscoffensis</name>
    <dbReference type="NCBI Taxonomy" id="1461544"/>
    <lineage>
        <taxon>Eukaryota</taxon>
        <taxon>Viridiplantae</taxon>
        <taxon>Chlorophyta</taxon>
        <taxon>Chloropicophyceae</taxon>
        <taxon>Chloropicales</taxon>
        <taxon>Chloropicaceae</taxon>
        <taxon>Chloropicon</taxon>
    </lineage>
</organism>
<dbReference type="EMBL" id="CP151515">
    <property type="protein sequence ID" value="WZN66531.1"/>
    <property type="molecule type" value="Genomic_DNA"/>
</dbReference>
<evidence type="ECO:0000313" key="3">
    <source>
        <dbReference type="EMBL" id="CAE0195276.1"/>
    </source>
</evidence>
<dbReference type="AlphaFoldDB" id="A0A7S3CIA0"/>
<feature type="transmembrane region" description="Helical" evidence="1">
    <location>
        <begin position="64"/>
        <end position="83"/>
    </location>
</feature>